<feature type="signal peptide" evidence="1">
    <location>
        <begin position="1"/>
        <end position="22"/>
    </location>
</feature>
<dbReference type="InterPro" id="IPR032710">
    <property type="entry name" value="NTF2-like_dom_sf"/>
</dbReference>
<keyword evidence="1" id="KW-0732">Signal</keyword>
<dbReference type="RefSeq" id="WP_073181844.1">
    <property type="nucleotide sequence ID" value="NZ_FQWL01000009.1"/>
</dbReference>
<dbReference type="Pfam" id="PF12893">
    <property type="entry name" value="Lumazine_bd_2"/>
    <property type="match status" value="1"/>
</dbReference>
<gene>
    <name evidence="2" type="ORF">SAMN04488116_3413</name>
</gene>
<accession>A0A1M5PX47</accession>
<dbReference type="SUPFAM" id="SSF54427">
    <property type="entry name" value="NTF2-like"/>
    <property type="match status" value="1"/>
</dbReference>
<protein>
    <submittedName>
        <fullName evidence="2">Putative lumazine-binding</fullName>
    </submittedName>
</protein>
<proteinExistence type="predicted"/>
<organism evidence="2 3">
    <name type="scientific">Flagellimonas flava</name>
    <dbReference type="NCBI Taxonomy" id="570519"/>
    <lineage>
        <taxon>Bacteria</taxon>
        <taxon>Pseudomonadati</taxon>
        <taxon>Bacteroidota</taxon>
        <taxon>Flavobacteriia</taxon>
        <taxon>Flavobacteriales</taxon>
        <taxon>Flavobacteriaceae</taxon>
        <taxon>Flagellimonas</taxon>
    </lineage>
</organism>
<dbReference type="OrthoDB" id="1441434at2"/>
<reference evidence="3" key="1">
    <citation type="submission" date="2016-11" db="EMBL/GenBank/DDBJ databases">
        <authorList>
            <person name="Varghese N."/>
            <person name="Submissions S."/>
        </authorList>
    </citation>
    <scope>NUCLEOTIDE SEQUENCE [LARGE SCALE GENOMIC DNA]</scope>
    <source>
        <strain evidence="3">DSM 22638</strain>
    </source>
</reference>
<dbReference type="InterPro" id="IPR039437">
    <property type="entry name" value="FrzH/put_lumazine-bd"/>
</dbReference>
<evidence type="ECO:0000313" key="3">
    <source>
        <dbReference type="Proteomes" id="UP000184532"/>
    </source>
</evidence>
<dbReference type="Gene3D" id="3.10.450.50">
    <property type="match status" value="1"/>
</dbReference>
<dbReference type="EMBL" id="FQWL01000009">
    <property type="protein sequence ID" value="SHH06266.1"/>
    <property type="molecule type" value="Genomic_DNA"/>
</dbReference>
<dbReference type="STRING" id="570519.SAMN04488116_3413"/>
<evidence type="ECO:0000256" key="1">
    <source>
        <dbReference type="SAM" id="SignalP"/>
    </source>
</evidence>
<sequence>MIVKNVMKVCVLFMLSFGAINAQSSKKDIKEVAAKFVKGADLQNPQMLRDILESNSNQYVLIGGKFSTFSAEQYIKMVEEKKLGGKPRTMKYQHAEYLGENLAVVVLNAVSSEYDFLYQLSMARSSSGKWEIVGITTEVRKV</sequence>
<dbReference type="Proteomes" id="UP000184532">
    <property type="component" value="Unassembled WGS sequence"/>
</dbReference>
<dbReference type="AlphaFoldDB" id="A0A1M5PX47"/>
<keyword evidence="3" id="KW-1185">Reference proteome</keyword>
<name>A0A1M5PX47_9FLAO</name>
<evidence type="ECO:0000313" key="2">
    <source>
        <dbReference type="EMBL" id="SHH06266.1"/>
    </source>
</evidence>
<feature type="chain" id="PRO_5012883785" evidence="1">
    <location>
        <begin position="23"/>
        <end position="142"/>
    </location>
</feature>